<keyword evidence="2 3" id="KW-0238">DNA-binding</keyword>
<feature type="domain" description="HTH tetR-type" evidence="4">
    <location>
        <begin position="1"/>
        <end position="61"/>
    </location>
</feature>
<proteinExistence type="predicted"/>
<dbReference type="PANTHER" id="PTHR43479:SF11">
    <property type="entry name" value="ACREF_ENVCD OPERON REPRESSOR-RELATED"/>
    <property type="match status" value="1"/>
</dbReference>
<dbReference type="InterPro" id="IPR009057">
    <property type="entry name" value="Homeodomain-like_sf"/>
</dbReference>
<dbReference type="InterPro" id="IPR001647">
    <property type="entry name" value="HTH_TetR"/>
</dbReference>
<keyword evidence="1" id="KW-0678">Repressor</keyword>
<dbReference type="PROSITE" id="PS50977">
    <property type="entry name" value="HTH_TETR_2"/>
    <property type="match status" value="1"/>
</dbReference>
<dbReference type="PRINTS" id="PR00455">
    <property type="entry name" value="HTHTETR"/>
</dbReference>
<gene>
    <name evidence="5" type="ORF">RWD45_15440</name>
</gene>
<evidence type="ECO:0000256" key="2">
    <source>
        <dbReference type="ARBA" id="ARBA00023125"/>
    </source>
</evidence>
<dbReference type="EMBL" id="JAWDIQ010000002">
    <property type="protein sequence ID" value="MDY0409704.1"/>
    <property type="molecule type" value="Genomic_DNA"/>
</dbReference>
<evidence type="ECO:0000256" key="3">
    <source>
        <dbReference type="PROSITE-ProRule" id="PRU00335"/>
    </source>
</evidence>
<accession>A0ABU5CTP2</accession>
<dbReference type="RefSeq" id="WP_320380498.1">
    <property type="nucleotide sequence ID" value="NZ_JAWDIQ010000002.1"/>
</dbReference>
<dbReference type="InterPro" id="IPR050624">
    <property type="entry name" value="HTH-type_Tx_Regulator"/>
</dbReference>
<protein>
    <submittedName>
        <fullName evidence="5">TetR/AcrR family transcriptional regulator</fullName>
    </submittedName>
</protein>
<evidence type="ECO:0000313" key="5">
    <source>
        <dbReference type="EMBL" id="MDY0409704.1"/>
    </source>
</evidence>
<feature type="DNA-binding region" description="H-T-H motif" evidence="3">
    <location>
        <begin position="24"/>
        <end position="43"/>
    </location>
</feature>
<comment type="caution">
    <text evidence="5">The sequence shown here is derived from an EMBL/GenBank/DDBJ whole genome shotgun (WGS) entry which is preliminary data.</text>
</comment>
<reference evidence="5 6" key="1">
    <citation type="submission" date="2023-10" db="EMBL/GenBank/DDBJ databases">
        <title>Virgibacillus soli CC-YMP-6 genome.</title>
        <authorList>
            <person name="Miliotis G."/>
            <person name="Sengupta P."/>
            <person name="Hameed A."/>
            <person name="Chuvochina M."/>
            <person name="Mcdonagh F."/>
            <person name="Simpson A.C."/>
            <person name="Singh N.K."/>
            <person name="Rekha P.D."/>
            <person name="Raman K."/>
            <person name="Hugenholtz P."/>
            <person name="Venkateswaran K."/>
        </authorList>
    </citation>
    <scope>NUCLEOTIDE SEQUENCE [LARGE SCALE GENOMIC DNA]</scope>
    <source>
        <strain evidence="5 6">CC-YMP-6</strain>
    </source>
</reference>
<keyword evidence="6" id="KW-1185">Reference proteome</keyword>
<dbReference type="PANTHER" id="PTHR43479">
    <property type="entry name" value="ACREF/ENVCD OPERON REPRESSOR-RELATED"/>
    <property type="match status" value="1"/>
</dbReference>
<dbReference type="Gene3D" id="1.10.10.60">
    <property type="entry name" value="Homeodomain-like"/>
    <property type="match status" value="1"/>
</dbReference>
<evidence type="ECO:0000259" key="4">
    <source>
        <dbReference type="PROSITE" id="PS50977"/>
    </source>
</evidence>
<evidence type="ECO:0000313" key="6">
    <source>
        <dbReference type="Proteomes" id="UP001275315"/>
    </source>
</evidence>
<evidence type="ECO:0000256" key="1">
    <source>
        <dbReference type="ARBA" id="ARBA00022491"/>
    </source>
</evidence>
<dbReference type="Pfam" id="PF00440">
    <property type="entry name" value="TetR_N"/>
    <property type="match status" value="1"/>
</dbReference>
<name>A0ABU5CTP2_9BACI</name>
<dbReference type="Gene3D" id="1.10.357.10">
    <property type="entry name" value="Tetracycline Repressor, domain 2"/>
    <property type="match status" value="1"/>
</dbReference>
<dbReference type="Proteomes" id="UP001275315">
    <property type="component" value="Unassembled WGS sequence"/>
</dbReference>
<dbReference type="SUPFAM" id="SSF46689">
    <property type="entry name" value="Homeodomain-like"/>
    <property type="match status" value="1"/>
</dbReference>
<organism evidence="5 6">
    <name type="scientific">Paracerasibacillus soli</name>
    <dbReference type="NCBI Taxonomy" id="480284"/>
    <lineage>
        <taxon>Bacteria</taxon>
        <taxon>Bacillati</taxon>
        <taxon>Bacillota</taxon>
        <taxon>Bacilli</taxon>
        <taxon>Bacillales</taxon>
        <taxon>Bacillaceae</taxon>
        <taxon>Paracerasibacillus</taxon>
    </lineage>
</organism>
<sequence length="286" mass="33592">MEKRQLIMDKSMELFAEQGFRNTSVQQITDYCGISKGAFYLSFKTKNELIMALIDSLMEKMTLEADRAVKTASDKDLLYAFYYQIFHSFRKHSVFGKLIVSEHMQSINEELVSKIYYYQNLLDKLILTIIERLYGNKIEKTKYDLMYCVKSFLGMYTELFISNNELPDVELDLDLLARSLVEKTNILAKHAFTPFVSHELFQIYKNPTIGDMTQQQIITLMEENMEKMEDSIEKDSLILLKQHLIEPKFSPAIVKGLIENIRHHPNCKLIVYLLENRGDFYSAYRY</sequence>